<dbReference type="Pfam" id="PF09299">
    <property type="entry name" value="Mu-transpos_C"/>
    <property type="match status" value="1"/>
</dbReference>
<protein>
    <recommendedName>
        <fullName evidence="2">Integrase catalytic domain-containing protein</fullName>
    </recommendedName>
</protein>
<gene>
    <name evidence="3" type="ORF">GCM10010384_68110</name>
</gene>
<dbReference type="PROSITE" id="PS50994">
    <property type="entry name" value="INTEGRASE"/>
    <property type="match status" value="1"/>
</dbReference>
<reference evidence="4" key="1">
    <citation type="journal article" date="2019" name="Int. J. Syst. Evol. Microbiol.">
        <title>The Global Catalogue of Microorganisms (GCM) 10K type strain sequencing project: providing services to taxonomists for standard genome sequencing and annotation.</title>
        <authorList>
            <consortium name="The Broad Institute Genomics Platform"/>
            <consortium name="The Broad Institute Genome Sequencing Center for Infectious Disease"/>
            <person name="Wu L."/>
            <person name="Ma J."/>
        </authorList>
    </citation>
    <scope>NUCLEOTIDE SEQUENCE [LARGE SCALE GENOMIC DNA]</scope>
    <source>
        <strain evidence="4">JCM 4957</strain>
    </source>
</reference>
<feature type="domain" description="Integrase catalytic" evidence="2">
    <location>
        <begin position="110"/>
        <end position="307"/>
    </location>
</feature>
<dbReference type="InterPro" id="IPR015378">
    <property type="entry name" value="Transposase-like_Mu_C"/>
</dbReference>
<dbReference type="InterPro" id="IPR012337">
    <property type="entry name" value="RNaseH-like_sf"/>
</dbReference>
<accession>A0ABQ3AJC5</accession>
<feature type="compositionally biased region" description="Basic residues" evidence="1">
    <location>
        <begin position="569"/>
        <end position="579"/>
    </location>
</feature>
<dbReference type="EMBL" id="BMWE01000039">
    <property type="protein sequence ID" value="GGY52673.1"/>
    <property type="molecule type" value="Genomic_DNA"/>
</dbReference>
<evidence type="ECO:0000256" key="1">
    <source>
        <dbReference type="SAM" id="MobiDB-lite"/>
    </source>
</evidence>
<dbReference type="InterPro" id="IPR009004">
    <property type="entry name" value="Transposase_Mu_C"/>
</dbReference>
<dbReference type="Proteomes" id="UP000653308">
    <property type="component" value="Unassembled WGS sequence"/>
</dbReference>
<sequence>MAQSLEVTERTVWRWLAAAERDDSAAAEPGARAQSKDRFSVTPEVRRLLALWKGNVAAVHRELIARAAKGEQDPPPSIPTLHRAIRRDLTPGERAGLAGGERGARKHDVFLARPRGWRNQVWQTDHMQVPVLVEVDGRARRPWLTWFTDCATNAITGVAVTPVHPSRESVLAALRSAVLREDPYGPFGGLPEKVRVDRGKDFLSRTVTAAFDLLDVTVEDLPAYTPHLKGTVEGLNRAVESMFLAALPGYARQPRPGKRASRPKDEVLLGFEDSTARLLAWTSWWNTEHQPAPLRGKTPLEAWQDDPTPLRDVPAADLWTFTLEDAGTRTLTTRGIRFKKRDYVGPWMTGQAGTHVRVRFMPHHDHRIEVYHAATGRYLGPADLADQATDEQITAVRRARAARTRRLKKDLEASQRERYAAVNQPEAPQRLGALTGAQADAELAQTADADLARLAMPDLIPHAAPPADWRTPASLAALTTPGPPILHPSGRDGASAPDGRAGGPHLPPPTKTQTPRDRGHLPVCRPAGCLRGHHPRSAHRPGEHHRHRRRPRHDVHPRRRRLRQDARRQHLPARTRTRRGCPQDHLPGPAHRPRGALRTVHRTRPGR</sequence>
<proteinExistence type="predicted"/>
<organism evidence="3 4">
    <name type="scientific">Streptomyces djakartensis</name>
    <dbReference type="NCBI Taxonomy" id="68193"/>
    <lineage>
        <taxon>Bacteria</taxon>
        <taxon>Bacillati</taxon>
        <taxon>Actinomycetota</taxon>
        <taxon>Actinomycetes</taxon>
        <taxon>Kitasatosporales</taxon>
        <taxon>Streptomycetaceae</taxon>
        <taxon>Streptomyces</taxon>
    </lineage>
</organism>
<dbReference type="InterPro" id="IPR001584">
    <property type="entry name" value="Integrase_cat-core"/>
</dbReference>
<name>A0ABQ3AJC5_9ACTN</name>
<feature type="region of interest" description="Disordered" evidence="1">
    <location>
        <begin position="474"/>
        <end position="607"/>
    </location>
</feature>
<comment type="caution">
    <text evidence="3">The sequence shown here is derived from an EMBL/GenBank/DDBJ whole genome shotgun (WGS) entry which is preliminary data.</text>
</comment>
<dbReference type="Gene3D" id="3.30.420.10">
    <property type="entry name" value="Ribonuclease H-like superfamily/Ribonuclease H"/>
    <property type="match status" value="1"/>
</dbReference>
<feature type="compositionally biased region" description="Basic residues" evidence="1">
    <location>
        <begin position="531"/>
        <end position="562"/>
    </location>
</feature>
<keyword evidence="4" id="KW-1185">Reference proteome</keyword>
<feature type="compositionally biased region" description="Basic residues" evidence="1">
    <location>
        <begin position="591"/>
        <end position="607"/>
    </location>
</feature>
<evidence type="ECO:0000313" key="4">
    <source>
        <dbReference type="Proteomes" id="UP000653308"/>
    </source>
</evidence>
<dbReference type="InterPro" id="IPR036397">
    <property type="entry name" value="RNaseH_sf"/>
</dbReference>
<evidence type="ECO:0000313" key="3">
    <source>
        <dbReference type="EMBL" id="GGY52673.1"/>
    </source>
</evidence>
<evidence type="ECO:0000259" key="2">
    <source>
        <dbReference type="PROSITE" id="PS50994"/>
    </source>
</evidence>
<dbReference type="Gene3D" id="2.30.30.130">
    <property type="entry name" value="Transposase, Mu, C-terminal"/>
    <property type="match status" value="1"/>
</dbReference>
<dbReference type="SUPFAM" id="SSF53098">
    <property type="entry name" value="Ribonuclease H-like"/>
    <property type="match status" value="1"/>
</dbReference>